<feature type="region of interest" description="Disordered" evidence="1">
    <location>
        <begin position="66"/>
        <end position="89"/>
    </location>
</feature>
<evidence type="ECO:0000313" key="3">
    <source>
        <dbReference type="Proteomes" id="UP000248863"/>
    </source>
</evidence>
<feature type="compositionally biased region" description="Low complexity" evidence="1">
    <location>
        <begin position="66"/>
        <end position="77"/>
    </location>
</feature>
<comment type="caution">
    <text evidence="2">The sequence shown here is derived from an EMBL/GenBank/DDBJ whole genome shotgun (WGS) entry which is preliminary data.</text>
</comment>
<protein>
    <submittedName>
        <fullName evidence="2">Uncharacterized protein</fullName>
    </submittedName>
</protein>
<dbReference type="EMBL" id="NPEU01000140">
    <property type="protein sequence ID" value="RAI38161.1"/>
    <property type="molecule type" value="Genomic_DNA"/>
</dbReference>
<accession>A0A327KJ57</accession>
<organism evidence="2 3">
    <name type="scientific">Rhodoplanes elegans</name>
    <dbReference type="NCBI Taxonomy" id="29408"/>
    <lineage>
        <taxon>Bacteria</taxon>
        <taxon>Pseudomonadati</taxon>
        <taxon>Pseudomonadota</taxon>
        <taxon>Alphaproteobacteria</taxon>
        <taxon>Hyphomicrobiales</taxon>
        <taxon>Nitrobacteraceae</taxon>
        <taxon>Rhodoplanes</taxon>
    </lineage>
</organism>
<reference evidence="2 3" key="1">
    <citation type="submission" date="2017-07" db="EMBL/GenBank/DDBJ databases">
        <title>Draft Genome Sequences of Select Purple Nonsulfur Bacteria.</title>
        <authorList>
            <person name="Lasarre B."/>
            <person name="Mckinlay J.B."/>
        </authorList>
    </citation>
    <scope>NUCLEOTIDE SEQUENCE [LARGE SCALE GENOMIC DNA]</scope>
    <source>
        <strain evidence="2 3">DSM 11907</strain>
    </source>
</reference>
<proteinExistence type="predicted"/>
<dbReference type="OrthoDB" id="8141521at2"/>
<feature type="compositionally biased region" description="Polar residues" evidence="1">
    <location>
        <begin position="1"/>
        <end position="14"/>
    </location>
</feature>
<dbReference type="RefSeq" id="WP_111357720.1">
    <property type="nucleotide sequence ID" value="NZ_NHSK01000202.1"/>
</dbReference>
<evidence type="ECO:0000313" key="2">
    <source>
        <dbReference type="EMBL" id="RAI38161.1"/>
    </source>
</evidence>
<keyword evidence="3" id="KW-1185">Reference proteome</keyword>
<dbReference type="Proteomes" id="UP000248863">
    <property type="component" value="Unassembled WGS sequence"/>
</dbReference>
<name>A0A327KJ57_9BRAD</name>
<sequence>MSSTTTNDTVQYRITTPRPIGGRMRRVGEVVALTPREAEAELPWGGLELEVAGTAAPAQAGPVALEAAAASSPAAPTDGPGRKRTSKAI</sequence>
<evidence type="ECO:0000256" key="1">
    <source>
        <dbReference type="SAM" id="MobiDB-lite"/>
    </source>
</evidence>
<gene>
    <name evidence="2" type="ORF">CH338_13665</name>
</gene>
<feature type="region of interest" description="Disordered" evidence="1">
    <location>
        <begin position="1"/>
        <end position="20"/>
    </location>
</feature>
<dbReference type="AlphaFoldDB" id="A0A327KJ57"/>